<reference evidence="3 4" key="1">
    <citation type="journal article" date="2021" name="Sci. Rep.">
        <title>The genome of the diatom Chaetoceros tenuissimus carries an ancient integrated fragment of an extant virus.</title>
        <authorList>
            <person name="Hongo Y."/>
            <person name="Kimura K."/>
            <person name="Takaki Y."/>
            <person name="Yoshida Y."/>
            <person name="Baba S."/>
            <person name="Kobayashi G."/>
            <person name="Nagasaki K."/>
            <person name="Hano T."/>
            <person name="Tomaru Y."/>
        </authorList>
    </citation>
    <scope>NUCLEOTIDE SEQUENCE [LARGE SCALE GENOMIC DNA]</scope>
    <source>
        <strain evidence="3 4">NIES-3715</strain>
    </source>
</reference>
<gene>
    <name evidence="3" type="ORF">CTEN210_02728</name>
</gene>
<dbReference type="Gene3D" id="3.40.390.10">
    <property type="entry name" value="Collagenase (Catalytic Domain)"/>
    <property type="match status" value="1"/>
</dbReference>
<dbReference type="InterPro" id="IPR024079">
    <property type="entry name" value="MetalloPept_cat_dom_sf"/>
</dbReference>
<evidence type="ECO:0000313" key="3">
    <source>
        <dbReference type="EMBL" id="GFH46254.1"/>
    </source>
</evidence>
<protein>
    <submittedName>
        <fullName evidence="3">Uncharacterized protein</fullName>
    </submittedName>
</protein>
<organism evidence="3 4">
    <name type="scientific">Chaetoceros tenuissimus</name>
    <dbReference type="NCBI Taxonomy" id="426638"/>
    <lineage>
        <taxon>Eukaryota</taxon>
        <taxon>Sar</taxon>
        <taxon>Stramenopiles</taxon>
        <taxon>Ochrophyta</taxon>
        <taxon>Bacillariophyta</taxon>
        <taxon>Coscinodiscophyceae</taxon>
        <taxon>Chaetocerotophycidae</taxon>
        <taxon>Chaetocerotales</taxon>
        <taxon>Chaetocerotaceae</taxon>
        <taxon>Chaetoceros</taxon>
    </lineage>
</organism>
<feature type="transmembrane region" description="Helical" evidence="2">
    <location>
        <begin position="12"/>
        <end position="31"/>
    </location>
</feature>
<evidence type="ECO:0000256" key="2">
    <source>
        <dbReference type="SAM" id="Phobius"/>
    </source>
</evidence>
<dbReference type="GO" id="GO:0008237">
    <property type="term" value="F:metallopeptidase activity"/>
    <property type="evidence" value="ECO:0007669"/>
    <property type="project" value="InterPro"/>
</dbReference>
<dbReference type="Pfam" id="PF13582">
    <property type="entry name" value="Reprolysin_3"/>
    <property type="match status" value="1"/>
</dbReference>
<name>A0AAD3CIG5_9STRA</name>
<dbReference type="AlphaFoldDB" id="A0AAD3CIG5"/>
<proteinExistence type="predicted"/>
<feature type="compositionally biased region" description="Acidic residues" evidence="1">
    <location>
        <begin position="154"/>
        <end position="164"/>
    </location>
</feature>
<dbReference type="Proteomes" id="UP001054902">
    <property type="component" value="Unassembled WGS sequence"/>
</dbReference>
<dbReference type="EMBL" id="BLLK01000022">
    <property type="protein sequence ID" value="GFH46254.1"/>
    <property type="molecule type" value="Genomic_DNA"/>
</dbReference>
<evidence type="ECO:0000313" key="4">
    <source>
        <dbReference type="Proteomes" id="UP001054902"/>
    </source>
</evidence>
<keyword evidence="2" id="KW-0812">Transmembrane</keyword>
<dbReference type="SUPFAM" id="SSF55486">
    <property type="entry name" value="Metalloproteases ('zincins'), catalytic domain"/>
    <property type="match status" value="1"/>
</dbReference>
<comment type="caution">
    <text evidence="3">The sequence shown here is derived from an EMBL/GenBank/DDBJ whole genome shotgun (WGS) entry which is preliminary data.</text>
</comment>
<evidence type="ECO:0000256" key="1">
    <source>
        <dbReference type="SAM" id="MobiDB-lite"/>
    </source>
</evidence>
<accession>A0AAD3CIG5</accession>
<sequence>MNNLNSFRIRIYVGILACYAFVLGTACLIEISSLSEDGIGNLDTSNFDASSCFNTNQITISSGNSSASYTIEDLDDTIEGDGEVANGAIDTGFSTSIDNNFMYGESNGSSFNLLRSDTGQLYGSIINIQDGTVTKIGTDGDGEPFVQVYPSDSFPEESEGEIDPSIDQNRDSTQQTIEPASEEDKRIAVIDVLAVWTKESECRNAKMPRNCKVNEHTKRGMRQTMRLALMETNIAFKKSGVYVRLRFVHTYRSKDYVEPERDPRFPSPYNEAIEHLRNDNDGFLDEIHAKRERFGADLVTMFMGDLNSCGIAYPNARKDLAFSITNIRCAVGNLSFAHEMAHSLGMSHDRGDVNACNDLYGFNYGWRDPLGNFRTIMATTCKVGECDNHPGTNPQEGKFCQRIQSYSTPHQTYQDTGLPLGTSSDDAVRFMNLNRFYVSNFYEPCGDYPNYTFQTNDGESVSCDWIMQYSRGAAKRRKEYCSNSQIKYKCRESCGVCKGTCRDKRSFEFRNILSIGIQKPLYNKCDWFTDTNDFKTIKRRQDLFCRRSSSLPNSFLDKIREGCPLSCGRCKRKDSGLPMISR</sequence>
<feature type="region of interest" description="Disordered" evidence="1">
    <location>
        <begin position="151"/>
        <end position="182"/>
    </location>
</feature>
<keyword evidence="4" id="KW-1185">Reference proteome</keyword>
<keyword evidence="2" id="KW-1133">Transmembrane helix</keyword>
<keyword evidence="2" id="KW-0472">Membrane</keyword>